<dbReference type="SUPFAM" id="SSF52540">
    <property type="entry name" value="P-loop containing nucleoside triphosphate hydrolases"/>
    <property type="match status" value="1"/>
</dbReference>
<dbReference type="GO" id="GO:0002098">
    <property type="term" value="P:tRNA wobble uridine modification"/>
    <property type="evidence" value="ECO:0007669"/>
    <property type="project" value="UniProtKB-UniRule"/>
</dbReference>
<dbReference type="Gene3D" id="3.40.250.10">
    <property type="entry name" value="Rhodanese-like domain"/>
    <property type="match status" value="1"/>
</dbReference>
<comment type="subunit">
    <text evidence="2">Monomer.</text>
</comment>
<comment type="catalytic activity">
    <reaction evidence="2">
        <text>5-methylaminomethyl-2-thiouridine(34) in tRNA + (2E)-geranyl diphosphate = 5-methylaminomethyl-S-(2E)-geranyl-thiouridine(34) in tRNA + diphosphate</text>
        <dbReference type="Rhea" id="RHEA:14085"/>
        <dbReference type="Rhea" id="RHEA-COMP:10195"/>
        <dbReference type="Rhea" id="RHEA-COMP:14654"/>
        <dbReference type="ChEBI" id="CHEBI:33019"/>
        <dbReference type="ChEBI" id="CHEBI:58057"/>
        <dbReference type="ChEBI" id="CHEBI:74455"/>
        <dbReference type="ChEBI" id="CHEBI:140632"/>
    </reaction>
</comment>
<keyword evidence="5" id="KW-1185">Reference proteome</keyword>
<dbReference type="NCBIfam" id="TIGR03167">
    <property type="entry name" value="tRNA_sel_U_synt"/>
    <property type="match status" value="1"/>
</dbReference>
<dbReference type="InterPro" id="IPR001763">
    <property type="entry name" value="Rhodanese-like_dom"/>
</dbReference>
<dbReference type="GO" id="GO:0016765">
    <property type="term" value="F:transferase activity, transferring alkyl or aryl (other than methyl) groups"/>
    <property type="evidence" value="ECO:0007669"/>
    <property type="project" value="UniProtKB-UniRule"/>
</dbReference>
<comment type="similarity">
    <text evidence="2">Belongs to the SelU family.</text>
</comment>
<dbReference type="RefSeq" id="WP_091387114.1">
    <property type="nucleotide sequence ID" value="NZ_FNQO01000002.1"/>
</dbReference>
<sequence length="362" mass="40656">MRQNTADYKYLFLNDVPLLDARAPVEFARGAFPQAENLPLLDDRQRELVGTEYKRAGQQAAIDLGWRLATAEVRADRLAAWSDFVRRHPDGYLYCFRGGLRSRTTQQLLRAEGIDYPLVEGGYKAMRNFLLDELDKQCAQLPLIVIAGHTGSGKTELIQRAARAVDLEAIARHRGSSFGRTGREQPAQIDFENRVSIDLLKLAQAPGSVFVEDESRLIGRCAVPPVLQQAMKAAPRVLVEESVEARARRIVRDYVNEALPRFGGGERGAAETLGEELRNNLGKIQKRLGGLRYRQLDEQLQDANRELAASGSADAYIPLVMALLREYYDGTYDYLMEKREGEILFRGSFAEVADWLASQNPR</sequence>
<dbReference type="SUPFAM" id="SSF52821">
    <property type="entry name" value="Rhodanese/Cell cycle control phosphatase"/>
    <property type="match status" value="1"/>
</dbReference>
<evidence type="ECO:0000259" key="3">
    <source>
        <dbReference type="PROSITE" id="PS50206"/>
    </source>
</evidence>
<dbReference type="Proteomes" id="UP000198658">
    <property type="component" value="Unassembled WGS sequence"/>
</dbReference>
<gene>
    <name evidence="2" type="primary">selU</name>
    <name evidence="4" type="ORF">SAMN05216562_1635</name>
</gene>
<dbReference type="EC" id="2.9.1.3" evidence="2"/>
<dbReference type="InterPro" id="IPR017582">
    <property type="entry name" value="SelU"/>
</dbReference>
<comment type="catalytic activity">
    <reaction evidence="2">
        <text>5-methylaminomethyl-2-thiouridine(34) in tRNA + selenophosphate + (2E)-geranyl diphosphate + H2O + H(+) = 5-methylaminomethyl-2-selenouridine(34) in tRNA + (2E)-thiogeraniol + phosphate + diphosphate</text>
        <dbReference type="Rhea" id="RHEA:42716"/>
        <dbReference type="Rhea" id="RHEA-COMP:10195"/>
        <dbReference type="Rhea" id="RHEA-COMP:10196"/>
        <dbReference type="ChEBI" id="CHEBI:15377"/>
        <dbReference type="ChEBI" id="CHEBI:15378"/>
        <dbReference type="ChEBI" id="CHEBI:16144"/>
        <dbReference type="ChEBI" id="CHEBI:33019"/>
        <dbReference type="ChEBI" id="CHEBI:43474"/>
        <dbReference type="ChEBI" id="CHEBI:58057"/>
        <dbReference type="ChEBI" id="CHEBI:74455"/>
        <dbReference type="ChEBI" id="CHEBI:82743"/>
        <dbReference type="ChEBI" id="CHEBI:143703"/>
        <dbReference type="EC" id="2.9.1.3"/>
    </reaction>
</comment>
<evidence type="ECO:0000313" key="5">
    <source>
        <dbReference type="Proteomes" id="UP000198658"/>
    </source>
</evidence>
<dbReference type="NCBIfam" id="NF008750">
    <property type="entry name" value="PRK11784.1-2"/>
    <property type="match status" value="1"/>
</dbReference>
<dbReference type="GO" id="GO:0043828">
    <property type="term" value="F:tRNA 2-selenouridine synthase activity"/>
    <property type="evidence" value="ECO:0007669"/>
    <property type="project" value="UniProtKB-EC"/>
</dbReference>
<reference evidence="5" key="1">
    <citation type="submission" date="2016-10" db="EMBL/GenBank/DDBJ databases">
        <authorList>
            <person name="Varghese N."/>
            <person name="Submissions S."/>
        </authorList>
    </citation>
    <scope>NUCLEOTIDE SEQUENCE [LARGE SCALE GENOMIC DNA]</scope>
    <source>
        <strain evidence="5">CGMCC 1.10657</strain>
    </source>
</reference>
<comment type="function">
    <text evidence="2">Involved in the post-transcriptional modification of the uridine at the wobble position (U34) of tRNA(Lys), tRNA(Glu) and tRNA(Gln). Catalyzes the conversion of 2-thiouridine (S2U-RNA) to 2-selenouridine (Se2U-RNA). Acts in a two-step process involving geranylation of 2-thiouridine (S2U) to S-geranyl-2-thiouridine (geS2U) and subsequent selenation of the latter derivative to 2-selenouridine (Se2U) in the tRNA chain.</text>
</comment>
<accession>A0A1H3YBH9</accession>
<dbReference type="AlphaFoldDB" id="A0A1H3YBH9"/>
<dbReference type="InterPro" id="IPR058840">
    <property type="entry name" value="AAA_SelU"/>
</dbReference>
<dbReference type="PANTHER" id="PTHR30401">
    <property type="entry name" value="TRNA 2-SELENOURIDINE SYNTHASE"/>
    <property type="match status" value="1"/>
</dbReference>
<comment type="catalytic activity">
    <reaction evidence="2">
        <text>5-methylaminomethyl-S-(2E)-geranyl-thiouridine(34) in tRNA + selenophosphate + H(+) = 5-methylaminomethyl-2-(Se-phospho)selenouridine(34) in tRNA + (2E)-thiogeraniol</text>
        <dbReference type="Rhea" id="RHEA:60172"/>
        <dbReference type="Rhea" id="RHEA-COMP:14654"/>
        <dbReference type="Rhea" id="RHEA-COMP:15523"/>
        <dbReference type="ChEBI" id="CHEBI:15378"/>
        <dbReference type="ChEBI" id="CHEBI:16144"/>
        <dbReference type="ChEBI" id="CHEBI:140632"/>
        <dbReference type="ChEBI" id="CHEBI:143702"/>
        <dbReference type="ChEBI" id="CHEBI:143703"/>
    </reaction>
</comment>
<dbReference type="EMBL" id="FNQO01000002">
    <property type="protein sequence ID" value="SEA08374.1"/>
    <property type="molecule type" value="Genomic_DNA"/>
</dbReference>
<evidence type="ECO:0000256" key="1">
    <source>
        <dbReference type="ARBA" id="ARBA00023266"/>
    </source>
</evidence>
<dbReference type="InterPro" id="IPR027417">
    <property type="entry name" value="P-loop_NTPase"/>
</dbReference>
<keyword evidence="1 2" id="KW-0711">Selenium</keyword>
<keyword evidence="2" id="KW-0808">Transferase</keyword>
<organism evidence="4 5">
    <name type="scientific">Microbulbifer marinus</name>
    <dbReference type="NCBI Taxonomy" id="658218"/>
    <lineage>
        <taxon>Bacteria</taxon>
        <taxon>Pseudomonadati</taxon>
        <taxon>Pseudomonadota</taxon>
        <taxon>Gammaproteobacteria</taxon>
        <taxon>Cellvibrionales</taxon>
        <taxon>Microbulbiferaceae</taxon>
        <taxon>Microbulbifer</taxon>
    </lineage>
</organism>
<dbReference type="Pfam" id="PF26341">
    <property type="entry name" value="AAA_SelU"/>
    <property type="match status" value="1"/>
</dbReference>
<dbReference type="PROSITE" id="PS50206">
    <property type="entry name" value="RHODANESE_3"/>
    <property type="match status" value="1"/>
</dbReference>
<feature type="domain" description="Rhodanese" evidence="3">
    <location>
        <begin position="12"/>
        <end position="135"/>
    </location>
</feature>
<dbReference type="SMART" id="SM00450">
    <property type="entry name" value="RHOD"/>
    <property type="match status" value="1"/>
</dbReference>
<evidence type="ECO:0000256" key="2">
    <source>
        <dbReference type="HAMAP-Rule" id="MF_01622"/>
    </source>
</evidence>
<dbReference type="STRING" id="658218.SAMN05216562_1635"/>
<dbReference type="OrthoDB" id="9808735at2"/>
<dbReference type="NCBIfam" id="NF008751">
    <property type="entry name" value="PRK11784.1-3"/>
    <property type="match status" value="1"/>
</dbReference>
<proteinExistence type="inferred from homology"/>
<dbReference type="InterPro" id="IPR036873">
    <property type="entry name" value="Rhodanese-like_dom_sf"/>
</dbReference>
<dbReference type="HAMAP" id="MF_01622">
    <property type="entry name" value="tRNA_sel_U_synth"/>
    <property type="match status" value="1"/>
</dbReference>
<name>A0A1H3YBH9_9GAMM</name>
<evidence type="ECO:0000313" key="4">
    <source>
        <dbReference type="EMBL" id="SEA08374.1"/>
    </source>
</evidence>
<comment type="catalytic activity">
    <reaction evidence="2">
        <text>5-methylaminomethyl-2-(Se-phospho)selenouridine(34) in tRNA + H2O = 5-methylaminomethyl-2-selenouridine(34) in tRNA + phosphate</text>
        <dbReference type="Rhea" id="RHEA:60176"/>
        <dbReference type="Rhea" id="RHEA-COMP:10196"/>
        <dbReference type="Rhea" id="RHEA-COMP:15523"/>
        <dbReference type="ChEBI" id="CHEBI:15377"/>
        <dbReference type="ChEBI" id="CHEBI:43474"/>
        <dbReference type="ChEBI" id="CHEBI:82743"/>
        <dbReference type="ChEBI" id="CHEBI:143702"/>
    </reaction>
</comment>
<dbReference type="PANTHER" id="PTHR30401:SF0">
    <property type="entry name" value="TRNA 2-SELENOURIDINE SYNTHASE"/>
    <property type="match status" value="1"/>
</dbReference>
<protein>
    <recommendedName>
        <fullName evidence="2">tRNA 2-selenouridine synthase</fullName>
        <ecNumber evidence="2">2.9.1.3</ecNumber>
    </recommendedName>
</protein>
<feature type="active site" description="S-selanylcysteine intermediate" evidence="2">
    <location>
        <position position="95"/>
    </location>
</feature>